<sequence>MPRQMGPGTVVGGRYRLQERIGSGSMGSVHRAVDELLGRDVAVKLIASLARTEEERRRNEAEAKVLAQLNHHSLITLFDAGTEVSPSGTSIVWLAMELVQGSDLSRRLAKGKLPSRQVAHLAYDLAIGLDYMHRGGIVHRDIKPANILLFDYREDETRLRAKLTDFGVAQMAGDPNPQGDEFTGTAGFMSPEQVRSEPAGPPSDVYSLGLVLLRCLTGERAFPGMAVESALARLFRGPQIPESLGPQWTGILRPMTSIDPAERPSAHEVSEAMQDLATAGRGRRSTAAGEDPDRIRAAEEHGAASEAEADPVLDRITALAARLLGVPVAAVSIVGKDRVWTMSGSGTSRGSAPAGASLCPVTVRENTPFIVDDVQQDPRTAGDPLVVTSPGFGFYAGVPLRTTEGLAIGTLCIMDRKARSLTGEQEATLRDLAALAADVLQLRRTVRNVRNSEAPLSGELTVAD</sequence>
<dbReference type="Pfam" id="PF01590">
    <property type="entry name" value="GAF"/>
    <property type="match status" value="1"/>
</dbReference>
<evidence type="ECO:0000256" key="5">
    <source>
        <dbReference type="ARBA" id="ARBA00022777"/>
    </source>
</evidence>
<feature type="compositionally biased region" description="Low complexity" evidence="9">
    <location>
        <begin position="277"/>
        <end position="289"/>
    </location>
</feature>
<feature type="coiled-coil region" evidence="8">
    <location>
        <begin position="42"/>
        <end position="69"/>
    </location>
</feature>
<evidence type="ECO:0000313" key="11">
    <source>
        <dbReference type="EMBL" id="GAA1911486.1"/>
    </source>
</evidence>
<dbReference type="EC" id="2.7.11.1" evidence="2"/>
<dbReference type="InterPro" id="IPR000719">
    <property type="entry name" value="Prot_kinase_dom"/>
</dbReference>
<protein>
    <recommendedName>
        <fullName evidence="2">non-specific serine/threonine protein kinase</fullName>
        <ecNumber evidence="2">2.7.11.1</ecNumber>
    </recommendedName>
</protein>
<organism evidence="11 12">
    <name type="scientific">Arthrobacter gandavensis</name>
    <dbReference type="NCBI Taxonomy" id="169960"/>
    <lineage>
        <taxon>Bacteria</taxon>
        <taxon>Bacillati</taxon>
        <taxon>Actinomycetota</taxon>
        <taxon>Actinomycetes</taxon>
        <taxon>Micrococcales</taxon>
        <taxon>Micrococcaceae</taxon>
        <taxon>Arthrobacter</taxon>
    </lineage>
</organism>
<feature type="domain" description="Protein kinase" evidence="10">
    <location>
        <begin position="15"/>
        <end position="276"/>
    </location>
</feature>
<dbReference type="SMART" id="SM00220">
    <property type="entry name" value="S_TKc"/>
    <property type="match status" value="1"/>
</dbReference>
<dbReference type="Gene3D" id="3.30.200.20">
    <property type="entry name" value="Phosphorylase Kinase, domain 1"/>
    <property type="match status" value="1"/>
</dbReference>
<dbReference type="InterPro" id="IPR017441">
    <property type="entry name" value="Protein_kinase_ATP_BS"/>
</dbReference>
<dbReference type="InterPro" id="IPR011009">
    <property type="entry name" value="Kinase-like_dom_sf"/>
</dbReference>
<evidence type="ECO:0000256" key="8">
    <source>
        <dbReference type="SAM" id="Coils"/>
    </source>
</evidence>
<dbReference type="InterPro" id="IPR003018">
    <property type="entry name" value="GAF"/>
</dbReference>
<evidence type="ECO:0000256" key="6">
    <source>
        <dbReference type="ARBA" id="ARBA00022840"/>
    </source>
</evidence>
<dbReference type="SUPFAM" id="SSF55781">
    <property type="entry name" value="GAF domain-like"/>
    <property type="match status" value="1"/>
</dbReference>
<evidence type="ECO:0000256" key="1">
    <source>
        <dbReference type="ARBA" id="ARBA00010886"/>
    </source>
</evidence>
<dbReference type="PROSITE" id="PS00107">
    <property type="entry name" value="PROTEIN_KINASE_ATP"/>
    <property type="match status" value="1"/>
</dbReference>
<dbReference type="Pfam" id="PF00069">
    <property type="entry name" value="Pkinase"/>
    <property type="match status" value="1"/>
</dbReference>
<evidence type="ECO:0000256" key="7">
    <source>
        <dbReference type="PROSITE-ProRule" id="PRU10141"/>
    </source>
</evidence>
<evidence type="ECO:0000259" key="10">
    <source>
        <dbReference type="PROSITE" id="PS50011"/>
    </source>
</evidence>
<evidence type="ECO:0000313" key="12">
    <source>
        <dbReference type="Proteomes" id="UP001500784"/>
    </source>
</evidence>
<evidence type="ECO:0000256" key="2">
    <source>
        <dbReference type="ARBA" id="ARBA00012513"/>
    </source>
</evidence>
<dbReference type="RefSeq" id="WP_152226373.1">
    <property type="nucleotide sequence ID" value="NZ_BAAALV010000002.1"/>
</dbReference>
<keyword evidence="8" id="KW-0175">Coiled coil</keyword>
<dbReference type="Proteomes" id="UP001500784">
    <property type="component" value="Unassembled WGS sequence"/>
</dbReference>
<dbReference type="SMART" id="SM00065">
    <property type="entry name" value="GAF"/>
    <property type="match status" value="1"/>
</dbReference>
<accession>A0ABN2P3H1</accession>
<feature type="binding site" evidence="7">
    <location>
        <position position="44"/>
    </location>
    <ligand>
        <name>ATP</name>
        <dbReference type="ChEBI" id="CHEBI:30616"/>
    </ligand>
</feature>
<dbReference type="PANTHER" id="PTHR43671">
    <property type="entry name" value="SERINE/THREONINE-PROTEIN KINASE NEK"/>
    <property type="match status" value="1"/>
</dbReference>
<keyword evidence="3" id="KW-0808">Transferase</keyword>
<reference evidence="11 12" key="1">
    <citation type="journal article" date="2019" name="Int. J. Syst. Evol. Microbiol.">
        <title>The Global Catalogue of Microorganisms (GCM) 10K type strain sequencing project: providing services to taxonomists for standard genome sequencing and annotation.</title>
        <authorList>
            <consortium name="The Broad Institute Genomics Platform"/>
            <consortium name="The Broad Institute Genome Sequencing Center for Infectious Disease"/>
            <person name="Wu L."/>
            <person name="Ma J."/>
        </authorList>
    </citation>
    <scope>NUCLEOTIDE SEQUENCE [LARGE SCALE GENOMIC DNA]</scope>
    <source>
        <strain evidence="11 12">JCM 13316</strain>
    </source>
</reference>
<evidence type="ECO:0000256" key="9">
    <source>
        <dbReference type="SAM" id="MobiDB-lite"/>
    </source>
</evidence>
<dbReference type="PANTHER" id="PTHR43671:SF13">
    <property type="entry name" value="SERINE_THREONINE-PROTEIN KINASE NEK2"/>
    <property type="match status" value="1"/>
</dbReference>
<keyword evidence="5" id="KW-0418">Kinase</keyword>
<keyword evidence="6 7" id="KW-0067">ATP-binding</keyword>
<keyword evidence="4 7" id="KW-0547">Nucleotide-binding</keyword>
<dbReference type="PROSITE" id="PS00108">
    <property type="entry name" value="PROTEIN_KINASE_ST"/>
    <property type="match status" value="1"/>
</dbReference>
<dbReference type="PROSITE" id="PS50011">
    <property type="entry name" value="PROTEIN_KINASE_DOM"/>
    <property type="match status" value="1"/>
</dbReference>
<feature type="region of interest" description="Disordered" evidence="9">
    <location>
        <begin position="257"/>
        <end position="293"/>
    </location>
</feature>
<comment type="similarity">
    <text evidence="1">Belongs to the protein kinase superfamily. NEK Ser/Thr protein kinase family. NIMA subfamily.</text>
</comment>
<feature type="compositionally biased region" description="Basic and acidic residues" evidence="9">
    <location>
        <begin position="260"/>
        <end position="270"/>
    </location>
</feature>
<evidence type="ECO:0000256" key="4">
    <source>
        <dbReference type="ARBA" id="ARBA00022741"/>
    </source>
</evidence>
<dbReference type="InterPro" id="IPR008271">
    <property type="entry name" value="Ser/Thr_kinase_AS"/>
</dbReference>
<gene>
    <name evidence="11" type="ORF">GCM10009688_15550</name>
</gene>
<dbReference type="CDD" id="cd14014">
    <property type="entry name" value="STKc_PknB_like"/>
    <property type="match status" value="1"/>
</dbReference>
<evidence type="ECO:0000256" key="3">
    <source>
        <dbReference type="ARBA" id="ARBA00022679"/>
    </source>
</evidence>
<dbReference type="SUPFAM" id="SSF56112">
    <property type="entry name" value="Protein kinase-like (PK-like)"/>
    <property type="match status" value="1"/>
</dbReference>
<name>A0ABN2P3H1_9MICC</name>
<dbReference type="InterPro" id="IPR029016">
    <property type="entry name" value="GAF-like_dom_sf"/>
</dbReference>
<proteinExistence type="inferred from homology"/>
<keyword evidence="12" id="KW-1185">Reference proteome</keyword>
<comment type="caution">
    <text evidence="11">The sequence shown here is derived from an EMBL/GenBank/DDBJ whole genome shotgun (WGS) entry which is preliminary data.</text>
</comment>
<dbReference type="EMBL" id="BAAALV010000002">
    <property type="protein sequence ID" value="GAA1911486.1"/>
    <property type="molecule type" value="Genomic_DNA"/>
</dbReference>
<dbReference type="Gene3D" id="1.10.510.10">
    <property type="entry name" value="Transferase(Phosphotransferase) domain 1"/>
    <property type="match status" value="1"/>
</dbReference>
<dbReference type="Gene3D" id="3.30.450.40">
    <property type="match status" value="1"/>
</dbReference>
<dbReference type="InterPro" id="IPR050660">
    <property type="entry name" value="NEK_Ser/Thr_kinase"/>
</dbReference>